<dbReference type="EMBL" id="ML014112">
    <property type="protein sequence ID" value="RKP04254.1"/>
    <property type="molecule type" value="Genomic_DNA"/>
</dbReference>
<dbReference type="Pfam" id="PF21203">
    <property type="entry name" value="ECM10"/>
    <property type="match status" value="1"/>
</dbReference>
<accession>A0A4P9XFB2</accession>
<dbReference type="AlphaFoldDB" id="A0A4P9XFB2"/>
<evidence type="ECO:0000256" key="1">
    <source>
        <dbReference type="SAM" id="MobiDB-lite"/>
    </source>
</evidence>
<evidence type="ECO:0000256" key="2">
    <source>
        <dbReference type="SAM" id="SignalP"/>
    </source>
</evidence>
<feature type="signal peptide" evidence="2">
    <location>
        <begin position="1"/>
        <end position="36"/>
    </location>
</feature>
<reference evidence="4" key="1">
    <citation type="journal article" date="2018" name="Nat. Microbiol.">
        <title>Leveraging single-cell genomics to expand the fungal tree of life.</title>
        <authorList>
            <person name="Ahrendt S.R."/>
            <person name="Quandt C.A."/>
            <person name="Ciobanu D."/>
            <person name="Clum A."/>
            <person name="Salamov A."/>
            <person name="Andreopoulos B."/>
            <person name="Cheng J.F."/>
            <person name="Woyke T."/>
            <person name="Pelin A."/>
            <person name="Henrissat B."/>
            <person name="Reynolds N.K."/>
            <person name="Benny G.L."/>
            <person name="Smith M.E."/>
            <person name="James T.Y."/>
            <person name="Grigoriev I.V."/>
        </authorList>
    </citation>
    <scope>NUCLEOTIDE SEQUENCE [LARGE SCALE GENOMIC DNA]</scope>
    <source>
        <strain evidence="4">ATCC 52028</strain>
    </source>
</reference>
<dbReference type="OrthoDB" id="1894652at2759"/>
<evidence type="ECO:0000313" key="3">
    <source>
        <dbReference type="EMBL" id="RKP04254.1"/>
    </source>
</evidence>
<sequence length="374" mass="38351">MLSRSSPRRPPMHLAAAVVLVLAALLAVLAPKLAAAQRQAHVPLSDESSSGSGAGAGWGAASHRRGGADGDLDDAAVHGHGGGGQATDVIPELTSRVYAVHHWLTDRATGRRASDETVRGTVSYVPLSLRKKNGHFVAAHDAAWPAVWPNATHAAQLVYHVAMVYQGDGRGDEGGASAAAAGGATAGRAAASGEAAAAASPVLRAAETDEAFTAFVPYCLVHHADATKHHFHLVADASGTLKQLQFRTTALTCQDGGLPREGAEPWGAVAPAASASAGGRPAAKPAKPLKVRPLARIKGAVTVQRFGLGARPALDQIVESTPDGRPEPPKSFLAKYWVYLVPLLVMMLIGGGAPEEEAASGSGTANRGGRNKRS</sequence>
<evidence type="ECO:0000313" key="4">
    <source>
        <dbReference type="Proteomes" id="UP000274922"/>
    </source>
</evidence>
<dbReference type="Proteomes" id="UP000274922">
    <property type="component" value="Unassembled WGS sequence"/>
</dbReference>
<proteinExistence type="predicted"/>
<keyword evidence="4" id="KW-1185">Reference proteome</keyword>
<protein>
    <recommendedName>
        <fullName evidence="5">ER membrane protein complex subunit 10</fullName>
    </recommendedName>
</protein>
<organism evidence="3 4">
    <name type="scientific">Caulochytrium protostelioides</name>
    <dbReference type="NCBI Taxonomy" id="1555241"/>
    <lineage>
        <taxon>Eukaryota</taxon>
        <taxon>Fungi</taxon>
        <taxon>Fungi incertae sedis</taxon>
        <taxon>Chytridiomycota</taxon>
        <taxon>Chytridiomycota incertae sedis</taxon>
        <taxon>Chytridiomycetes</taxon>
        <taxon>Caulochytriales</taxon>
        <taxon>Caulochytriaceae</taxon>
        <taxon>Caulochytrium</taxon>
    </lineage>
</organism>
<gene>
    <name evidence="3" type="ORF">CXG81DRAFT_23206</name>
</gene>
<keyword evidence="2" id="KW-0732">Signal</keyword>
<feature type="region of interest" description="Disordered" evidence="1">
    <location>
        <begin position="355"/>
        <end position="374"/>
    </location>
</feature>
<evidence type="ECO:0008006" key="5">
    <source>
        <dbReference type="Google" id="ProtNLM"/>
    </source>
</evidence>
<name>A0A4P9XFB2_9FUNG</name>
<feature type="region of interest" description="Disordered" evidence="1">
    <location>
        <begin position="42"/>
        <end position="88"/>
    </location>
</feature>
<feature type="chain" id="PRO_5020687509" description="ER membrane protein complex subunit 10" evidence="2">
    <location>
        <begin position="37"/>
        <end position="374"/>
    </location>
</feature>